<reference evidence="3" key="1">
    <citation type="journal article" date="2019" name="Int. J. Syst. Evol. Microbiol.">
        <title>The Global Catalogue of Microorganisms (GCM) 10K type strain sequencing project: providing services to taxonomists for standard genome sequencing and annotation.</title>
        <authorList>
            <consortium name="The Broad Institute Genomics Platform"/>
            <consortium name="The Broad Institute Genome Sequencing Center for Infectious Disease"/>
            <person name="Wu L."/>
            <person name="Ma J."/>
        </authorList>
    </citation>
    <scope>NUCLEOTIDE SEQUENCE [LARGE SCALE GENOMIC DNA]</scope>
    <source>
        <strain evidence="3">KCTC 42986</strain>
    </source>
</reference>
<dbReference type="RefSeq" id="WP_390333012.1">
    <property type="nucleotide sequence ID" value="NZ_JBHRTP010000089.1"/>
</dbReference>
<gene>
    <name evidence="2" type="ORF">ACFOFO_23070</name>
</gene>
<accession>A0ABV7F6S3</accession>
<organism evidence="2 3">
    <name type="scientific">Undibacterium arcticum</name>
    <dbReference type="NCBI Taxonomy" id="1762892"/>
    <lineage>
        <taxon>Bacteria</taxon>
        <taxon>Pseudomonadati</taxon>
        <taxon>Pseudomonadota</taxon>
        <taxon>Betaproteobacteria</taxon>
        <taxon>Burkholderiales</taxon>
        <taxon>Oxalobacteraceae</taxon>
        <taxon>Undibacterium</taxon>
    </lineage>
</organism>
<evidence type="ECO:0000256" key="1">
    <source>
        <dbReference type="SAM" id="Phobius"/>
    </source>
</evidence>
<evidence type="ECO:0000313" key="2">
    <source>
        <dbReference type="EMBL" id="MFC3110799.1"/>
    </source>
</evidence>
<dbReference type="Pfam" id="PF16872">
    <property type="entry name" value="putAbiC"/>
    <property type="match status" value="1"/>
</dbReference>
<keyword evidence="1" id="KW-1133">Transmembrane helix</keyword>
<feature type="transmembrane region" description="Helical" evidence="1">
    <location>
        <begin position="20"/>
        <end position="40"/>
    </location>
</feature>
<proteinExistence type="predicted"/>
<evidence type="ECO:0000313" key="3">
    <source>
        <dbReference type="Proteomes" id="UP001595530"/>
    </source>
</evidence>
<keyword evidence="1" id="KW-0812">Transmembrane</keyword>
<feature type="transmembrane region" description="Helical" evidence="1">
    <location>
        <begin position="60"/>
        <end position="78"/>
    </location>
</feature>
<dbReference type="Proteomes" id="UP001595530">
    <property type="component" value="Unassembled WGS sequence"/>
</dbReference>
<comment type="caution">
    <text evidence="2">The sequence shown here is derived from an EMBL/GenBank/DDBJ whole genome shotgun (WGS) entry which is preliminary data.</text>
</comment>
<sequence length="255" mass="28715">MNTEIEIANKQLKKQTKNTLFVALAFTGILPISYLVWFGIINKVPMETSNAATWGAFGDFVGGILNPLVAFFALYWLTRSIEIQREELSATKIELAQAKLAQQDQARTLEKQRFEDTFFSLLNQHNAVLTSFTSVNPKNSGGKSDAEYIRDAIFWKKSSLQESNAALKKHDDRCGHYFRILYQLLKLIATRNPNTSFIGPYNGANILSPTVSDDEKLYSNIVRAFLNIEVTQGVLKNQVQHLCCKVLPCQKSTSI</sequence>
<keyword evidence="3" id="KW-1185">Reference proteome</keyword>
<protein>
    <submittedName>
        <fullName evidence="2">Phage abortive infection protein</fullName>
    </submittedName>
</protein>
<name>A0ABV7F6S3_9BURK</name>
<dbReference type="EMBL" id="JBHRTP010000089">
    <property type="protein sequence ID" value="MFC3110799.1"/>
    <property type="molecule type" value="Genomic_DNA"/>
</dbReference>
<keyword evidence="1" id="KW-0472">Membrane</keyword>
<dbReference type="InterPro" id="IPR031709">
    <property type="entry name" value="PutAbiC"/>
</dbReference>